<geneLocation type="chloroplast" evidence="5"/>
<dbReference type="Pfam" id="PF04481">
    <property type="entry name" value="DUF561"/>
    <property type="match status" value="1"/>
</dbReference>
<organism evidence="5">
    <name type="scientific">Lophocladia kuetzingii</name>
    <dbReference type="NCBI Taxonomy" id="675577"/>
    <lineage>
        <taxon>Eukaryota</taxon>
        <taxon>Rhodophyta</taxon>
        <taxon>Florideophyceae</taxon>
        <taxon>Rhodymeniophycidae</taxon>
        <taxon>Ceramiales</taxon>
        <taxon>Rhodomelaceae</taxon>
        <taxon>Lophothalieae</taxon>
        <taxon>Lophocladia</taxon>
    </lineage>
</organism>
<dbReference type="InterPro" id="IPR007570">
    <property type="entry name" value="Uncharacterised_Ycf23"/>
</dbReference>
<evidence type="ECO:0000256" key="4">
    <source>
        <dbReference type="ARBA" id="ARBA00022640"/>
    </source>
</evidence>
<name>A0A1Z1MP89_9FLOR</name>
<dbReference type="EMBL" id="MF101448">
    <property type="protein sequence ID" value="ARW67595.1"/>
    <property type="molecule type" value="Genomic_DNA"/>
</dbReference>
<evidence type="ECO:0000256" key="1">
    <source>
        <dbReference type="ARBA" id="ARBA00004474"/>
    </source>
</evidence>
<gene>
    <name evidence="5" type="primary">ycf23</name>
</gene>
<keyword evidence="4 5" id="KW-0934">Plastid</keyword>
<protein>
    <recommendedName>
        <fullName evidence="3">Uncharacterized protein ycf23</fullName>
    </recommendedName>
</protein>
<dbReference type="PANTHER" id="PTHR36895:SF1">
    <property type="entry name" value="YCF23 PROTEIN"/>
    <property type="match status" value="1"/>
</dbReference>
<dbReference type="GeneID" id="33360938"/>
<dbReference type="RefSeq" id="YP_009398409.1">
    <property type="nucleotide sequence ID" value="NC_035292.1"/>
</dbReference>
<dbReference type="GO" id="GO:0009536">
    <property type="term" value="C:plastid"/>
    <property type="evidence" value="ECO:0007669"/>
    <property type="project" value="UniProtKB-SubCell"/>
</dbReference>
<accession>A0A1Z1MP89</accession>
<evidence type="ECO:0000313" key="5">
    <source>
        <dbReference type="EMBL" id="ARW67595.1"/>
    </source>
</evidence>
<evidence type="ECO:0000256" key="2">
    <source>
        <dbReference type="ARBA" id="ARBA00009664"/>
    </source>
</evidence>
<dbReference type="SUPFAM" id="SSF51395">
    <property type="entry name" value="FMN-linked oxidoreductases"/>
    <property type="match status" value="1"/>
</dbReference>
<dbReference type="PANTHER" id="PTHR36895">
    <property type="match status" value="1"/>
</dbReference>
<reference evidence="5" key="1">
    <citation type="journal article" date="2017" name="J. Phycol.">
        <title>Analysis of chloroplast genomes and a supermatrix inform reclassification of the Rhodomelaceae (Rhodophyta).</title>
        <authorList>
            <person name="Diaz-Tapia P."/>
            <person name="Maggs C.A."/>
            <person name="West J.A."/>
            <person name="Verbruggen H."/>
        </authorList>
    </citation>
    <scope>NUCLEOTIDE SEQUENCE</scope>
    <source>
        <strain evidence="5">PD1509</strain>
    </source>
</reference>
<keyword evidence="5" id="KW-0150">Chloroplast</keyword>
<proteinExistence type="inferred from homology"/>
<evidence type="ECO:0000256" key="3">
    <source>
        <dbReference type="ARBA" id="ARBA00021523"/>
    </source>
</evidence>
<sequence>MHLFNHKLCGAFYSRQVIKVIAGLSNSNINKVLRIAKAAELSQATYIDIIANPYLVKLLKSTSNLLVCASSLNAIDLYNCMVAGADLIEIGNFDNLYNRNIYLSKSEIIDLAQQTKHLCGNIDISVTIPYYLPLHEQVELSKKLESLGINILQTEALFIKNKHISHKLKVTDTIFSSVNSSSLSLLSTRLIANAVQIPIITSSGINSLSSSLPIFYGAHGIGIGSAISQKNSVYDMSNYIDNIYKSLISMKCVNSLQLQDTNLSIF</sequence>
<dbReference type="AlphaFoldDB" id="A0A1Z1MP89"/>
<comment type="similarity">
    <text evidence="2">Belongs to the ycf23 family.</text>
</comment>
<comment type="subcellular location">
    <subcellularLocation>
        <location evidence="1">Plastid</location>
    </subcellularLocation>
</comment>